<evidence type="ECO:0000313" key="4">
    <source>
        <dbReference type="Proteomes" id="UP000660801"/>
    </source>
</evidence>
<sequence length="155" mass="16492">MEKEGWEENIYENGEEELKRSSKSTSVLATRLLTILASVFFVIVIIMIALLVYLSTGGSNKKTNMEGFFSTSVNAGATTETVVASSTEGEGEVQEGEEQTSQTPAEGTIVVLAGEGEASIAARAGISIADLERLNPSHMSTGSWYANPGDVVKIR</sequence>
<feature type="region of interest" description="Disordered" evidence="1">
    <location>
        <begin position="84"/>
        <end position="103"/>
    </location>
</feature>
<dbReference type="RefSeq" id="WP_068992375.1">
    <property type="nucleotide sequence ID" value="NZ_BMJN01000007.1"/>
</dbReference>
<evidence type="ECO:0008006" key="5">
    <source>
        <dbReference type="Google" id="ProtNLM"/>
    </source>
</evidence>
<dbReference type="NCBIfam" id="NF042931">
    <property type="entry name" value="SAG1386_EF1546"/>
    <property type="match status" value="1"/>
</dbReference>
<keyword evidence="2" id="KW-0472">Membrane</keyword>
<keyword evidence="4" id="KW-1185">Reference proteome</keyword>
<keyword evidence="2" id="KW-0812">Transmembrane</keyword>
<accession>A0A917A576</accession>
<feature type="compositionally biased region" description="Acidic residues" evidence="1">
    <location>
        <begin position="89"/>
        <end position="98"/>
    </location>
</feature>
<evidence type="ECO:0000313" key="3">
    <source>
        <dbReference type="EMBL" id="GGE27978.1"/>
    </source>
</evidence>
<dbReference type="InterPro" id="IPR018392">
    <property type="entry name" value="LysM"/>
</dbReference>
<dbReference type="AlphaFoldDB" id="A0A917A576"/>
<protein>
    <recommendedName>
        <fullName evidence="5">LysM domain-containing protein</fullName>
    </recommendedName>
</protein>
<feature type="transmembrane region" description="Helical" evidence="2">
    <location>
        <begin position="32"/>
        <end position="54"/>
    </location>
</feature>
<name>A0A917A576_9STRE</name>
<evidence type="ECO:0000256" key="2">
    <source>
        <dbReference type="SAM" id="Phobius"/>
    </source>
</evidence>
<dbReference type="InterPro" id="IPR049981">
    <property type="entry name" value="SPy_0802-like"/>
</dbReference>
<keyword evidence="2" id="KW-1133">Transmembrane helix</keyword>
<reference evidence="3" key="1">
    <citation type="journal article" date="2014" name="Int. J. Syst. Evol. Microbiol.">
        <title>Complete genome sequence of Corynebacterium casei LMG S-19264T (=DSM 44701T), isolated from a smear-ripened cheese.</title>
        <authorList>
            <consortium name="US DOE Joint Genome Institute (JGI-PGF)"/>
            <person name="Walter F."/>
            <person name="Albersmeier A."/>
            <person name="Kalinowski J."/>
            <person name="Ruckert C."/>
        </authorList>
    </citation>
    <scope>NUCLEOTIDE SEQUENCE</scope>
    <source>
        <strain evidence="3">CGMCC 1.15533</strain>
    </source>
</reference>
<gene>
    <name evidence="3" type="ORF">GCM10011510_06440</name>
</gene>
<evidence type="ECO:0000256" key="1">
    <source>
        <dbReference type="SAM" id="MobiDB-lite"/>
    </source>
</evidence>
<comment type="caution">
    <text evidence="3">The sequence shown here is derived from an EMBL/GenBank/DDBJ whole genome shotgun (WGS) entry which is preliminary data.</text>
</comment>
<dbReference type="OrthoDB" id="2242633at2"/>
<dbReference type="Proteomes" id="UP000660801">
    <property type="component" value="Unassembled WGS sequence"/>
</dbReference>
<organism evidence="3 4">
    <name type="scientific">Streptococcus himalayensis</name>
    <dbReference type="NCBI Taxonomy" id="1888195"/>
    <lineage>
        <taxon>Bacteria</taxon>
        <taxon>Bacillati</taxon>
        <taxon>Bacillota</taxon>
        <taxon>Bacilli</taxon>
        <taxon>Lactobacillales</taxon>
        <taxon>Streptococcaceae</taxon>
        <taxon>Streptococcus</taxon>
    </lineage>
</organism>
<reference evidence="3" key="2">
    <citation type="submission" date="2020-09" db="EMBL/GenBank/DDBJ databases">
        <authorList>
            <person name="Sun Q."/>
            <person name="Zhou Y."/>
        </authorList>
    </citation>
    <scope>NUCLEOTIDE SEQUENCE</scope>
    <source>
        <strain evidence="3">CGMCC 1.15533</strain>
    </source>
</reference>
<dbReference type="CDD" id="cd00118">
    <property type="entry name" value="LysM"/>
    <property type="match status" value="1"/>
</dbReference>
<dbReference type="EMBL" id="BMJN01000007">
    <property type="protein sequence ID" value="GGE27978.1"/>
    <property type="molecule type" value="Genomic_DNA"/>
</dbReference>
<proteinExistence type="predicted"/>